<dbReference type="RefSeq" id="WP_350791160.1">
    <property type="nucleotide sequence ID" value="NZ_JBEPEK010000713.1"/>
</dbReference>
<name>A0ABV1XDE2_9ACTN</name>
<keyword evidence="1" id="KW-1133">Transmembrane helix</keyword>
<feature type="transmembrane region" description="Helical" evidence="1">
    <location>
        <begin position="92"/>
        <end position="112"/>
    </location>
</feature>
<accession>A0ABV1XDE2</accession>
<protein>
    <recommendedName>
        <fullName evidence="4">Integral membrane protein</fullName>
    </recommendedName>
</protein>
<sequence length="521" mass="54781">MSTGALLRRTTRGSTVLRGGRVRRLTPYQVFGLLFWLLMTLAYWRVPPCCEAGQHAAAVARLRAGLTDPAMSPYVLVQGALARLTGLSGWQLLRVCGPLNLAVLLTGLGRLVRVLTPRRWAPVLALAFLSVLWGTRPAWGGGSLALLPLTGSLGYPSAFALGLAFWAWSLTGARARDLRRVRYVGPSGLRSLSGYAALGLLYGTVALVDPVTGVGAAAGAVAFAAGWQRGWQGSVWGRWALTCAVAATALAFGTHAHVLPPSPYEPYEPFASYAGSTGSTGLAALGGLGGLDGLGGLGGLSGLSGLSELGGQCWLALLGVPALWLRARRAAGPGPRGSLGLAAWRDPLVLLFALECLVLAGGRLVGVLGLVLLAPQCALAVELAAERPWPGWRRALGWAAAGGACLGFLAAQAGAVVPRSVDPVGFVQPPRWPSYDWAARHIGPGEPVITDAYYAVRLLPGYGIDLADGHDHRPRVRWLLLTRRERLPAEAVVVDWSRRTGEVLARLTRTGDASLVPLTTR</sequence>
<gene>
    <name evidence="2" type="ORF">ABT404_47550</name>
</gene>
<reference evidence="2 3" key="1">
    <citation type="submission" date="2024-06" db="EMBL/GenBank/DDBJ databases">
        <title>The Natural Products Discovery Center: Release of the First 8490 Sequenced Strains for Exploring Actinobacteria Biosynthetic Diversity.</title>
        <authorList>
            <person name="Kalkreuter E."/>
            <person name="Kautsar S.A."/>
            <person name="Yang D."/>
            <person name="Bader C.D."/>
            <person name="Teijaro C.N."/>
            <person name="Fluegel L."/>
            <person name="Davis C.M."/>
            <person name="Simpson J.R."/>
            <person name="Lauterbach L."/>
            <person name="Steele A.D."/>
            <person name="Gui C."/>
            <person name="Meng S."/>
            <person name="Li G."/>
            <person name="Viehrig K."/>
            <person name="Ye F."/>
            <person name="Su P."/>
            <person name="Kiefer A.F."/>
            <person name="Nichols A."/>
            <person name="Cepeda A.J."/>
            <person name="Yan W."/>
            <person name="Fan B."/>
            <person name="Jiang Y."/>
            <person name="Adhikari A."/>
            <person name="Zheng C.-J."/>
            <person name="Schuster L."/>
            <person name="Cowan T.M."/>
            <person name="Smanski M.J."/>
            <person name="Chevrette M.G."/>
            <person name="De Carvalho L.P.S."/>
            <person name="Shen B."/>
        </authorList>
    </citation>
    <scope>NUCLEOTIDE SEQUENCE [LARGE SCALE GENOMIC DNA]</scope>
    <source>
        <strain evidence="2 3">NPDC000234</strain>
    </source>
</reference>
<feature type="transmembrane region" description="Helical" evidence="1">
    <location>
        <begin position="395"/>
        <end position="417"/>
    </location>
</feature>
<evidence type="ECO:0000256" key="1">
    <source>
        <dbReference type="SAM" id="Phobius"/>
    </source>
</evidence>
<keyword evidence="3" id="KW-1185">Reference proteome</keyword>
<feature type="transmembrane region" description="Helical" evidence="1">
    <location>
        <begin position="239"/>
        <end position="258"/>
    </location>
</feature>
<organism evidence="2 3">
    <name type="scientific">Streptomyces hyaluromycini</name>
    <dbReference type="NCBI Taxonomy" id="1377993"/>
    <lineage>
        <taxon>Bacteria</taxon>
        <taxon>Bacillati</taxon>
        <taxon>Actinomycetota</taxon>
        <taxon>Actinomycetes</taxon>
        <taxon>Kitasatosporales</taxon>
        <taxon>Streptomycetaceae</taxon>
        <taxon>Streptomyces</taxon>
    </lineage>
</organism>
<comment type="caution">
    <text evidence="2">The sequence shown here is derived from an EMBL/GenBank/DDBJ whole genome shotgun (WGS) entry which is preliminary data.</text>
</comment>
<feature type="transmembrane region" description="Helical" evidence="1">
    <location>
        <begin position="25"/>
        <end position="44"/>
    </location>
</feature>
<keyword evidence="1" id="KW-0812">Transmembrane</keyword>
<dbReference type="EMBL" id="JBEPEK010000713">
    <property type="protein sequence ID" value="MER7187036.1"/>
    <property type="molecule type" value="Genomic_DNA"/>
</dbReference>
<feature type="transmembrane region" description="Helical" evidence="1">
    <location>
        <begin position="153"/>
        <end position="173"/>
    </location>
</feature>
<dbReference type="Proteomes" id="UP001474181">
    <property type="component" value="Unassembled WGS sequence"/>
</dbReference>
<feature type="transmembrane region" description="Helical" evidence="1">
    <location>
        <begin position="348"/>
        <end position="375"/>
    </location>
</feature>
<evidence type="ECO:0000313" key="2">
    <source>
        <dbReference type="EMBL" id="MER7187036.1"/>
    </source>
</evidence>
<evidence type="ECO:0000313" key="3">
    <source>
        <dbReference type="Proteomes" id="UP001474181"/>
    </source>
</evidence>
<proteinExistence type="predicted"/>
<feature type="transmembrane region" description="Helical" evidence="1">
    <location>
        <begin position="124"/>
        <end position="147"/>
    </location>
</feature>
<evidence type="ECO:0008006" key="4">
    <source>
        <dbReference type="Google" id="ProtNLM"/>
    </source>
</evidence>
<keyword evidence="1" id="KW-0472">Membrane</keyword>
<feature type="transmembrane region" description="Helical" evidence="1">
    <location>
        <begin position="194"/>
        <end position="227"/>
    </location>
</feature>